<organism evidence="1">
    <name type="scientific">Candidatus Kentrum sp. FW</name>
    <dbReference type="NCBI Taxonomy" id="2126338"/>
    <lineage>
        <taxon>Bacteria</taxon>
        <taxon>Pseudomonadati</taxon>
        <taxon>Pseudomonadota</taxon>
        <taxon>Gammaproteobacteria</taxon>
        <taxon>Candidatus Kentrum</taxon>
    </lineage>
</organism>
<reference evidence="1" key="1">
    <citation type="submission" date="2019-02" db="EMBL/GenBank/DDBJ databases">
        <authorList>
            <person name="Gruber-Vodicka R. H."/>
            <person name="Seah K. B. B."/>
        </authorList>
    </citation>
    <scope>NUCLEOTIDE SEQUENCE</scope>
    <source>
        <strain evidence="1">BECK_BZ131</strain>
    </source>
</reference>
<protein>
    <submittedName>
        <fullName evidence="1">Uncharacterized protein</fullName>
    </submittedName>
</protein>
<evidence type="ECO:0000313" key="1">
    <source>
        <dbReference type="EMBL" id="VFJ62755.1"/>
    </source>
</evidence>
<gene>
    <name evidence="1" type="ORF">BECKFW1821C_GA0114237_100310</name>
</gene>
<dbReference type="EMBL" id="CAADFE010000003">
    <property type="protein sequence ID" value="VFJ62755.1"/>
    <property type="molecule type" value="Genomic_DNA"/>
</dbReference>
<name>A0A450T7G6_9GAMM</name>
<sequence>MDTPQLAERLRAKFPGSKGGIDILAALEAAVREPGEETR</sequence>
<accession>A0A450T7G6</accession>
<dbReference type="AlphaFoldDB" id="A0A450T7G6"/>
<proteinExistence type="predicted"/>